<protein>
    <recommendedName>
        <fullName evidence="4">Transposase</fullName>
    </recommendedName>
</protein>
<keyword evidence="3" id="KW-1185">Reference proteome</keyword>
<proteinExistence type="predicted"/>
<organism evidence="2 3">
    <name type="scientific">Kocuria subflava</name>
    <dbReference type="NCBI Taxonomy" id="1736139"/>
    <lineage>
        <taxon>Bacteria</taxon>
        <taxon>Bacillati</taxon>
        <taxon>Actinomycetota</taxon>
        <taxon>Actinomycetes</taxon>
        <taxon>Micrococcales</taxon>
        <taxon>Micrococcaceae</taxon>
        <taxon>Kocuria</taxon>
    </lineage>
</organism>
<gene>
    <name evidence="2" type="ORF">GTW58_08975</name>
</gene>
<evidence type="ECO:0008006" key="4">
    <source>
        <dbReference type="Google" id="ProtNLM"/>
    </source>
</evidence>
<evidence type="ECO:0000256" key="1">
    <source>
        <dbReference type="SAM" id="MobiDB-lite"/>
    </source>
</evidence>
<reference evidence="2 3" key="1">
    <citation type="submission" date="2020-02" db="EMBL/GenBank/DDBJ databases">
        <authorList>
            <person name="Sun Q."/>
        </authorList>
    </citation>
    <scope>NUCLEOTIDE SEQUENCE [LARGE SCALE GENOMIC DNA]</scope>
    <source>
        <strain evidence="2 3">YIM 13062</strain>
    </source>
</reference>
<evidence type="ECO:0000313" key="3">
    <source>
        <dbReference type="Proteomes" id="UP000521379"/>
    </source>
</evidence>
<sequence length="231" mass="25483">MVWSNRLGSKRMDHIGSAHTPEDVEILKAVAQQRMAEGQDELDFGGGQPRGRALTIRGSRAEHLWEALSAGYRAVGLDGTSGADAVFKQLVLARIIEPTSKLESIRVLDEVGIKPPSYRTIERRLPVYAKDPWRRQLAAGFAGHVGLGPATLVLYDVTTLYFETDEGDGFRESGFSKERRLEPQITVGLPALTISCHRSVPHAPPRTTPQSPAAHSPHGAIYRRWCRPTNQ</sequence>
<accession>A0A846TSV7</accession>
<comment type="caution">
    <text evidence="2">The sequence shown here is derived from an EMBL/GenBank/DDBJ whole genome shotgun (WGS) entry which is preliminary data.</text>
</comment>
<dbReference type="AlphaFoldDB" id="A0A846TSV7"/>
<evidence type="ECO:0000313" key="2">
    <source>
        <dbReference type="EMBL" id="NKE10060.1"/>
    </source>
</evidence>
<name>A0A846TSV7_9MICC</name>
<feature type="region of interest" description="Disordered" evidence="1">
    <location>
        <begin position="200"/>
        <end position="220"/>
    </location>
</feature>
<dbReference type="Proteomes" id="UP000521379">
    <property type="component" value="Unassembled WGS sequence"/>
</dbReference>
<dbReference type="EMBL" id="JAAVUN010000016">
    <property type="protein sequence ID" value="NKE10060.1"/>
    <property type="molecule type" value="Genomic_DNA"/>
</dbReference>